<proteinExistence type="predicted"/>
<evidence type="ECO:0000313" key="3">
    <source>
        <dbReference type="Proteomes" id="UP000250275"/>
    </source>
</evidence>
<feature type="compositionally biased region" description="Basic and acidic residues" evidence="1">
    <location>
        <begin position="805"/>
        <end position="824"/>
    </location>
</feature>
<protein>
    <submittedName>
        <fullName evidence="2">Uncharacterized protein</fullName>
    </submittedName>
</protein>
<name>A0A310SEG6_9HYME</name>
<reference evidence="2 3" key="1">
    <citation type="submission" date="2015-07" db="EMBL/GenBank/DDBJ databases">
        <title>The genome of Eufriesea mexicana.</title>
        <authorList>
            <person name="Pan H."/>
            <person name="Kapheim K."/>
        </authorList>
    </citation>
    <scope>NUCLEOTIDE SEQUENCE [LARGE SCALE GENOMIC DNA]</scope>
    <source>
        <strain evidence="2">0111107269</strain>
        <tissue evidence="2">Whole body</tissue>
    </source>
</reference>
<dbReference type="Proteomes" id="UP000250275">
    <property type="component" value="Unassembled WGS sequence"/>
</dbReference>
<dbReference type="OrthoDB" id="7700298at2759"/>
<sequence length="1314" mass="147771">MINFPYNVPLMSSIMPSQNVPVQTSQNFQPFQQPQMVTQQMQTTPSIVHPTNAQDPFKPPFYQLHQADMFVANQNQYLPNIHTSRNPYPPTFQTYPNVPSTVQTQPNYGALPQNVLDQIRNCVSSTAPIFILPGGCHQQTGLTSQGGVAQQTGQPTNVTLPASIQCPPSFYPYPIPMPMFDPFGPQTQGKISSRGCSCCQRRQDSLDRKSYPVGCCCNIHEQEEHQCTATRDDTICSKRNCPASISLQALASQFLSLPGIISCAATRLILRKIPGSNITSAMEDTMDKAQKSIAALNKKQLLVESRNAQQVNALINLHMTTNPPANIIPLITLLQLKVNTLKAQVESLINKKVMECQGYGFEVETSGPIDPTILSMKTNEELRQLLTALRQKETDEHVNMNFSPYYSQKVIAESRLNNVQAKIRQVELEFDRRRGVPIPISTLSSAIVQQFSEARCTFDFAQTRLFEPYVQGRTLDSPDPFEQSIRNTRRLYLKPREPERGTMHREGEAKAICTSENGTSTCKDTGTGEGAVVGSKEKAVESKSSVDTCSCEESSSEESLNGDKKKLRLKIDEKGKVTITSVDSLKDVSLLKLASRVVVDVKKLPANDFEQQVPARKKYAEEMDKKLKDERLGDSEVELVDVRKTDTKNTNFERIVINNDNIESDANTEKKIQPTSIKTKTISDDVGISIKKEPESGESKLTTDYKDISIITEPESVLNGVSTAYKDISVKKEPETIKDEVTHTDIPIKIEPQENGKNGDDDNNTGEASFATTPTAQRKKSKEELKTPDKILLRGKEIMGNLEDTEFRDGKFPPDETGESKEKPIIEDVTVNLPSANEASQMPGNSFDLYRSSFKAKLTKSKEQLKNSDFVSNENGTSPVGSESRKQDKNGKYLQIVSMMTHVKYDNRFDSFWKCNINQSTVEKKKDECRRNIKNISLKDTSNEEVNEDDVYFLLNEENSSTTSGNQRHKQLSMIPVGTEIDDEIQRNAFLEKMFPKNCRNNGEKMINGLRRFPPLKHTYPKIAETTTNISEDIFHRKGIESSSTKIVCDRSSSYHRESKVGNNTASAIYSTIENQLISFNSLLSNIPNLQDILSNLHFNKLNKDVKSQKKDCTLLPSNTNAFDDSEYGISGGYRVSVSEQCSHVHEMKHSIIVDEEKKNYLLIRGSVSDQLQELSRNGFKRPCYTRRSLVIRSRLKNTENSKQECLHPFTIIKRLRKNKIVTPQAPTRIEHHLKVRERFLTLPRIPEDVEMLDHGNHTNDYIIISENAITQQSSEQNTDDINNCSAAPIDHSSSVIDRVMNDNPSDLEINKQV</sequence>
<evidence type="ECO:0000256" key="1">
    <source>
        <dbReference type="SAM" id="MobiDB-lite"/>
    </source>
</evidence>
<organism evidence="2 3">
    <name type="scientific">Eufriesea mexicana</name>
    <dbReference type="NCBI Taxonomy" id="516756"/>
    <lineage>
        <taxon>Eukaryota</taxon>
        <taxon>Metazoa</taxon>
        <taxon>Ecdysozoa</taxon>
        <taxon>Arthropoda</taxon>
        <taxon>Hexapoda</taxon>
        <taxon>Insecta</taxon>
        <taxon>Pterygota</taxon>
        <taxon>Neoptera</taxon>
        <taxon>Endopterygota</taxon>
        <taxon>Hymenoptera</taxon>
        <taxon>Apocrita</taxon>
        <taxon>Aculeata</taxon>
        <taxon>Apoidea</taxon>
        <taxon>Anthophila</taxon>
        <taxon>Apidae</taxon>
        <taxon>Eufriesea</taxon>
    </lineage>
</organism>
<feature type="region of interest" description="Disordered" evidence="1">
    <location>
        <begin position="736"/>
        <end position="790"/>
    </location>
</feature>
<accession>A0A310SEG6</accession>
<gene>
    <name evidence="2" type="ORF">WN48_00649</name>
</gene>
<dbReference type="EMBL" id="KQ770716">
    <property type="protein sequence ID" value="OAD52629.1"/>
    <property type="molecule type" value="Genomic_DNA"/>
</dbReference>
<feature type="compositionally biased region" description="Basic and acidic residues" evidence="1">
    <location>
        <begin position="781"/>
        <end position="790"/>
    </location>
</feature>
<keyword evidence="3" id="KW-1185">Reference proteome</keyword>
<feature type="region of interest" description="Disordered" evidence="1">
    <location>
        <begin position="865"/>
        <end position="889"/>
    </location>
</feature>
<evidence type="ECO:0000313" key="2">
    <source>
        <dbReference type="EMBL" id="OAD52629.1"/>
    </source>
</evidence>
<feature type="region of interest" description="Disordered" evidence="1">
    <location>
        <begin position="803"/>
        <end position="824"/>
    </location>
</feature>
<feature type="compositionally biased region" description="Polar residues" evidence="1">
    <location>
        <begin position="867"/>
        <end position="881"/>
    </location>
</feature>
<feature type="compositionally biased region" description="Basic and acidic residues" evidence="1">
    <location>
        <begin position="736"/>
        <end position="760"/>
    </location>
</feature>